<sequence length="204" mass="24035">MKQDSRKRLILDLIFIILQSACIIGLFMIKNFEYMRIALSDLLFWVVYMIFEFKQKWVIPFYVRLVVILAIISNGFFGELLNWYVTSAFYDRIQHVFGTYAMTLWAFYIIQQFAKVNITQKRLVIIFFIILSTALGAFYEIIEFSQDVLFKPKIKNQPSLLDTDFDLIADFTGGIIALCHYLFSKTLKSFLIKNQKTYSNDGER</sequence>
<evidence type="ECO:0000313" key="3">
    <source>
        <dbReference type="Proteomes" id="UP001232245"/>
    </source>
</evidence>
<feature type="transmembrane region" description="Helical" evidence="1">
    <location>
        <begin position="93"/>
        <end position="111"/>
    </location>
</feature>
<gene>
    <name evidence="2" type="ORF">J2S02_002084</name>
</gene>
<organism evidence="2 3">
    <name type="scientific">Metabacillus niabensis</name>
    <dbReference type="NCBI Taxonomy" id="324854"/>
    <lineage>
        <taxon>Bacteria</taxon>
        <taxon>Bacillati</taxon>
        <taxon>Bacillota</taxon>
        <taxon>Bacilli</taxon>
        <taxon>Bacillales</taxon>
        <taxon>Bacillaceae</taxon>
        <taxon>Metabacillus</taxon>
    </lineage>
</organism>
<feature type="transmembrane region" description="Helical" evidence="1">
    <location>
        <begin position="34"/>
        <end position="51"/>
    </location>
</feature>
<accession>A0ABT9Z392</accession>
<protein>
    <submittedName>
        <fullName evidence="2">Membrane protein YjdF</fullName>
    </submittedName>
</protein>
<feature type="transmembrane region" description="Helical" evidence="1">
    <location>
        <begin position="123"/>
        <end position="142"/>
    </location>
</feature>
<keyword evidence="1" id="KW-1133">Transmembrane helix</keyword>
<evidence type="ECO:0000313" key="2">
    <source>
        <dbReference type="EMBL" id="MDQ0225740.1"/>
    </source>
</evidence>
<feature type="transmembrane region" description="Helical" evidence="1">
    <location>
        <begin position="9"/>
        <end position="28"/>
    </location>
</feature>
<reference evidence="2 3" key="1">
    <citation type="submission" date="2023-07" db="EMBL/GenBank/DDBJ databases">
        <title>Genomic Encyclopedia of Type Strains, Phase IV (KMG-IV): sequencing the most valuable type-strain genomes for metagenomic binning, comparative biology and taxonomic classification.</title>
        <authorList>
            <person name="Goeker M."/>
        </authorList>
    </citation>
    <scope>NUCLEOTIDE SEQUENCE [LARGE SCALE GENOMIC DNA]</scope>
    <source>
        <strain evidence="2 3">DSM 17723</strain>
    </source>
</reference>
<feature type="transmembrane region" description="Helical" evidence="1">
    <location>
        <begin position="63"/>
        <end position="81"/>
    </location>
</feature>
<name>A0ABT9Z392_9BACI</name>
<keyword evidence="1" id="KW-0472">Membrane</keyword>
<keyword evidence="3" id="KW-1185">Reference proteome</keyword>
<evidence type="ECO:0000256" key="1">
    <source>
        <dbReference type="SAM" id="Phobius"/>
    </source>
</evidence>
<proteinExistence type="predicted"/>
<dbReference type="EMBL" id="JAUSTZ010000003">
    <property type="protein sequence ID" value="MDQ0225740.1"/>
    <property type="molecule type" value="Genomic_DNA"/>
</dbReference>
<dbReference type="Pfam" id="PF09997">
    <property type="entry name" value="DUF2238"/>
    <property type="match status" value="1"/>
</dbReference>
<dbReference type="RefSeq" id="WP_174881853.1">
    <property type="nucleotide sequence ID" value="NZ_CADEPK010000447.1"/>
</dbReference>
<feature type="transmembrane region" description="Helical" evidence="1">
    <location>
        <begin position="165"/>
        <end position="183"/>
    </location>
</feature>
<dbReference type="InterPro" id="IPR014509">
    <property type="entry name" value="YjdF-like"/>
</dbReference>
<keyword evidence="1" id="KW-0812">Transmembrane</keyword>
<comment type="caution">
    <text evidence="2">The sequence shown here is derived from an EMBL/GenBank/DDBJ whole genome shotgun (WGS) entry which is preliminary data.</text>
</comment>
<dbReference type="Proteomes" id="UP001232245">
    <property type="component" value="Unassembled WGS sequence"/>
</dbReference>